<reference evidence="1 2" key="1">
    <citation type="submission" date="2023-07" db="EMBL/GenBank/DDBJ databases">
        <title>Genomic Encyclopedia of Type Strains, Phase IV (KMG-IV): sequencing the most valuable type-strain genomes for metagenomic binning, comparative biology and taxonomic classification.</title>
        <authorList>
            <person name="Goeker M."/>
        </authorList>
    </citation>
    <scope>NUCLEOTIDE SEQUENCE [LARGE SCALE GENOMIC DNA]</scope>
    <source>
        <strain evidence="1 2">DSM 18695</strain>
    </source>
</reference>
<proteinExistence type="predicted"/>
<protein>
    <recommendedName>
        <fullName evidence="3">DUF3293 domain-containing protein</fullName>
    </recommendedName>
</protein>
<dbReference type="Pfam" id="PF11697">
    <property type="entry name" value="DUF3293"/>
    <property type="match status" value="1"/>
</dbReference>
<gene>
    <name evidence="1" type="ORF">QO010_001923</name>
</gene>
<dbReference type="Proteomes" id="UP001228905">
    <property type="component" value="Unassembled WGS sequence"/>
</dbReference>
<accession>A0ABU0IQ62</accession>
<keyword evidence="2" id="KW-1185">Reference proteome</keyword>
<evidence type="ECO:0008006" key="3">
    <source>
        <dbReference type="Google" id="ProtNLM"/>
    </source>
</evidence>
<dbReference type="EMBL" id="JAUSVS010000002">
    <property type="protein sequence ID" value="MDQ0464152.1"/>
    <property type="molecule type" value="Genomic_DNA"/>
</dbReference>
<evidence type="ECO:0000313" key="2">
    <source>
        <dbReference type="Proteomes" id="UP001228905"/>
    </source>
</evidence>
<comment type="caution">
    <text evidence="1">The sequence shown here is derived from an EMBL/GenBank/DDBJ whole genome shotgun (WGS) entry which is preliminary data.</text>
</comment>
<organism evidence="1 2">
    <name type="scientific">Caulobacter ginsengisoli</name>
    <dbReference type="NCBI Taxonomy" id="400775"/>
    <lineage>
        <taxon>Bacteria</taxon>
        <taxon>Pseudomonadati</taxon>
        <taxon>Pseudomonadota</taxon>
        <taxon>Alphaproteobacteria</taxon>
        <taxon>Caulobacterales</taxon>
        <taxon>Caulobacteraceae</taxon>
        <taxon>Caulobacter</taxon>
    </lineage>
</organism>
<name>A0ABU0IQ62_9CAUL</name>
<dbReference type="InterPro" id="IPR021710">
    <property type="entry name" value="DUF3293"/>
</dbReference>
<dbReference type="RefSeq" id="WP_307348589.1">
    <property type="nucleotide sequence ID" value="NZ_JAUSVS010000002.1"/>
</dbReference>
<sequence>MTQIDQETLAAYEATDYRVDWPSGVFVLKIGRPSRDLARLYEAAGVTSAAYLSAWNPYSRIAPPEANAAAQAALDARLAGVAPVVAPGWGADPSGAWPPERSTLALGLSLDEAKRLAEAFRQNGFVWCGPDATPQLVLMR</sequence>
<evidence type="ECO:0000313" key="1">
    <source>
        <dbReference type="EMBL" id="MDQ0464152.1"/>
    </source>
</evidence>